<evidence type="ECO:0000313" key="3">
    <source>
        <dbReference type="Proteomes" id="UP000053369"/>
    </source>
</evidence>
<organism evidence="2 3">
    <name type="scientific">Mesitornis unicolor</name>
    <name type="common">brown roatelo</name>
    <dbReference type="NCBI Taxonomy" id="54374"/>
    <lineage>
        <taxon>Eukaryota</taxon>
        <taxon>Metazoa</taxon>
        <taxon>Chordata</taxon>
        <taxon>Craniata</taxon>
        <taxon>Vertebrata</taxon>
        <taxon>Euteleostomi</taxon>
        <taxon>Archelosauria</taxon>
        <taxon>Archosauria</taxon>
        <taxon>Dinosauria</taxon>
        <taxon>Saurischia</taxon>
        <taxon>Theropoda</taxon>
        <taxon>Coelurosauria</taxon>
        <taxon>Aves</taxon>
        <taxon>Neognathae</taxon>
        <taxon>Neoaves</taxon>
        <taxon>Columbimorphae</taxon>
        <taxon>Mesitornithiformes</taxon>
        <taxon>Mesitornithidae</taxon>
        <taxon>Mesitornis</taxon>
    </lineage>
</organism>
<gene>
    <name evidence="2" type="ORF">N332_08743</name>
</gene>
<protein>
    <submittedName>
        <fullName evidence="2">Uncharacterized protein</fullName>
    </submittedName>
</protein>
<proteinExistence type="predicted"/>
<accession>A0A091RF64</accession>
<feature type="non-terminal residue" evidence="2">
    <location>
        <position position="1"/>
    </location>
</feature>
<feature type="non-terminal residue" evidence="2">
    <location>
        <position position="46"/>
    </location>
</feature>
<reference evidence="2 3" key="1">
    <citation type="submission" date="2014-04" db="EMBL/GenBank/DDBJ databases">
        <title>Genome evolution of avian class.</title>
        <authorList>
            <person name="Zhang G."/>
            <person name="Li C."/>
        </authorList>
    </citation>
    <scope>NUCLEOTIDE SEQUENCE [LARGE SCALE GENOMIC DNA]</scope>
    <source>
        <strain evidence="2">BGI_N332</strain>
    </source>
</reference>
<name>A0A091RF64_9AVES</name>
<dbReference type="EMBL" id="KK814918">
    <property type="protein sequence ID" value="KFQ37877.1"/>
    <property type="molecule type" value="Genomic_DNA"/>
</dbReference>
<dbReference type="Proteomes" id="UP000053369">
    <property type="component" value="Unassembled WGS sequence"/>
</dbReference>
<keyword evidence="3" id="KW-1185">Reference proteome</keyword>
<evidence type="ECO:0000313" key="2">
    <source>
        <dbReference type="EMBL" id="KFQ37877.1"/>
    </source>
</evidence>
<feature type="region of interest" description="Disordered" evidence="1">
    <location>
        <begin position="1"/>
        <end position="20"/>
    </location>
</feature>
<dbReference type="AlphaFoldDB" id="A0A091RF64"/>
<feature type="compositionally biased region" description="Polar residues" evidence="1">
    <location>
        <begin position="1"/>
        <end position="14"/>
    </location>
</feature>
<evidence type="ECO:0000256" key="1">
    <source>
        <dbReference type="SAM" id="MobiDB-lite"/>
    </source>
</evidence>
<sequence length="46" mass="4887">TGHSTSTQAESDGTSAPRRNLDLHTQALVLESSLTSTLVLSRFSTL</sequence>